<sequence>MDSTRGVQWMLLLFVVCVQCKPSWSSSPCPSFNTTLYGRVRYLLNGQTVSCKGSCPSGTKAVLTCQEFYSKNNNKIPRCLKNGTWNLELPFCAPDCGKGNSVAPLVVFGQSASPGSFPWHVALYNAVEEEHEFWCGGSLISQFAVLTGTASFHYSDARIGSDLFYFSDRHVSAAHCTWQVKPEKLLLAFGKFRRELNIMESHVQVIEAARIEALESYQDASGNYNGDLSVIFLKKSVEINRFVRPVCLDWNLVHIDRQLSEGSGVCNGDSGGGLVFWDEESQRWFLQGLVSVSPRKSGTPHCDPYYYTVFTKVSLFVNWLKKLKIDKDPNAVAEGSEGGEPEITSTRTPERTTNDPRDPYSLIRKYFEKYPAQVGKKQLNFPHSQKILDLLQRTVDVVVEGFVPQKDKQTC</sequence>
<evidence type="ECO:0000313" key="9">
    <source>
        <dbReference type="Proteomes" id="UP001359485"/>
    </source>
</evidence>
<dbReference type="CDD" id="cd00033">
    <property type="entry name" value="CCP"/>
    <property type="match status" value="1"/>
</dbReference>
<evidence type="ECO:0000256" key="4">
    <source>
        <dbReference type="SAM" id="MobiDB-lite"/>
    </source>
</evidence>
<dbReference type="InterPro" id="IPR009003">
    <property type="entry name" value="Peptidase_S1_PA"/>
</dbReference>
<accession>A0ABR1B5A8</accession>
<dbReference type="Proteomes" id="UP001359485">
    <property type="component" value="Unassembled WGS sequence"/>
</dbReference>
<evidence type="ECO:0000259" key="7">
    <source>
        <dbReference type="PROSITE" id="PS50923"/>
    </source>
</evidence>
<feature type="domain" description="Sushi" evidence="7">
    <location>
        <begin position="27"/>
        <end position="94"/>
    </location>
</feature>
<dbReference type="Gene3D" id="2.40.10.10">
    <property type="entry name" value="Trypsin-like serine proteases"/>
    <property type="match status" value="3"/>
</dbReference>
<dbReference type="EMBL" id="JAWJWF010000003">
    <property type="protein sequence ID" value="KAK6635128.1"/>
    <property type="molecule type" value="Genomic_DNA"/>
</dbReference>
<evidence type="ECO:0000259" key="6">
    <source>
        <dbReference type="PROSITE" id="PS50240"/>
    </source>
</evidence>
<dbReference type="InterPro" id="IPR000436">
    <property type="entry name" value="Sushi_SCR_CCP_dom"/>
</dbReference>
<dbReference type="SMART" id="SM00020">
    <property type="entry name" value="Tryp_SPc"/>
    <property type="match status" value="1"/>
</dbReference>
<dbReference type="Gene3D" id="2.10.70.10">
    <property type="entry name" value="Complement Module, domain 1"/>
    <property type="match status" value="1"/>
</dbReference>
<dbReference type="SUPFAM" id="SSF57535">
    <property type="entry name" value="Complement control module/SCR domain"/>
    <property type="match status" value="1"/>
</dbReference>
<comment type="caution">
    <text evidence="3">Lacks conserved residue(s) required for the propagation of feature annotation.</text>
</comment>
<dbReference type="PROSITE" id="PS00134">
    <property type="entry name" value="TRYPSIN_HIS"/>
    <property type="match status" value="1"/>
</dbReference>
<dbReference type="PANTHER" id="PTHR24256">
    <property type="entry name" value="TRYPTASE-RELATED"/>
    <property type="match status" value="1"/>
</dbReference>
<feature type="region of interest" description="Disordered" evidence="4">
    <location>
        <begin position="330"/>
        <end position="358"/>
    </location>
</feature>
<evidence type="ECO:0000256" key="3">
    <source>
        <dbReference type="PROSITE-ProRule" id="PRU00302"/>
    </source>
</evidence>
<evidence type="ECO:0000256" key="2">
    <source>
        <dbReference type="ARBA" id="ARBA00024195"/>
    </source>
</evidence>
<evidence type="ECO:0000313" key="8">
    <source>
        <dbReference type="EMBL" id="KAK6635128.1"/>
    </source>
</evidence>
<organism evidence="8 9">
    <name type="scientific">Polyplax serrata</name>
    <name type="common">Common mouse louse</name>
    <dbReference type="NCBI Taxonomy" id="468196"/>
    <lineage>
        <taxon>Eukaryota</taxon>
        <taxon>Metazoa</taxon>
        <taxon>Ecdysozoa</taxon>
        <taxon>Arthropoda</taxon>
        <taxon>Hexapoda</taxon>
        <taxon>Insecta</taxon>
        <taxon>Pterygota</taxon>
        <taxon>Neoptera</taxon>
        <taxon>Paraneoptera</taxon>
        <taxon>Psocodea</taxon>
        <taxon>Troctomorpha</taxon>
        <taxon>Phthiraptera</taxon>
        <taxon>Anoplura</taxon>
        <taxon>Polyplacidae</taxon>
        <taxon>Polyplax</taxon>
    </lineage>
</organism>
<dbReference type="InterPro" id="IPR018114">
    <property type="entry name" value="TRYPSIN_HIS"/>
</dbReference>
<feature type="compositionally biased region" description="Basic and acidic residues" evidence="4">
    <location>
        <begin position="348"/>
        <end position="358"/>
    </location>
</feature>
<comment type="caution">
    <text evidence="8">The sequence shown here is derived from an EMBL/GenBank/DDBJ whole genome shotgun (WGS) entry which is preliminary data.</text>
</comment>
<dbReference type="InterPro" id="IPR051487">
    <property type="entry name" value="Ser/Thr_Proteases_Immune/Dev"/>
</dbReference>
<dbReference type="InterPro" id="IPR035976">
    <property type="entry name" value="Sushi/SCR/CCP_sf"/>
</dbReference>
<feature type="chain" id="PRO_5047089038" evidence="5">
    <location>
        <begin position="26"/>
        <end position="411"/>
    </location>
</feature>
<dbReference type="Pfam" id="PF00089">
    <property type="entry name" value="Trypsin"/>
    <property type="match status" value="2"/>
</dbReference>
<gene>
    <name evidence="8" type="ORF">RUM44_000377</name>
</gene>
<proteinExistence type="inferred from homology"/>
<reference evidence="8 9" key="1">
    <citation type="submission" date="2023-09" db="EMBL/GenBank/DDBJ databases">
        <title>Genomes of two closely related lineages of the louse Polyplax serrata with different host specificities.</title>
        <authorList>
            <person name="Martinu J."/>
            <person name="Tarabai H."/>
            <person name="Stefka J."/>
            <person name="Hypsa V."/>
        </authorList>
    </citation>
    <scope>NUCLEOTIDE SEQUENCE [LARGE SCALE GENOMIC DNA]</scope>
    <source>
        <strain evidence="8">98ZLc_SE</strain>
    </source>
</reference>
<comment type="similarity">
    <text evidence="2">Belongs to the peptidase S1 family. CLIP subfamily.</text>
</comment>
<keyword evidence="1 3" id="KW-1015">Disulfide bond</keyword>
<name>A0ABR1B5A8_POLSC</name>
<feature type="disulfide bond" evidence="3">
    <location>
        <begin position="65"/>
        <end position="92"/>
    </location>
</feature>
<keyword evidence="3" id="KW-0768">Sushi</keyword>
<evidence type="ECO:0000256" key="5">
    <source>
        <dbReference type="SAM" id="SignalP"/>
    </source>
</evidence>
<dbReference type="InterPro" id="IPR001254">
    <property type="entry name" value="Trypsin_dom"/>
</dbReference>
<dbReference type="PROSITE" id="PS50240">
    <property type="entry name" value="TRYPSIN_DOM"/>
    <property type="match status" value="1"/>
</dbReference>
<dbReference type="SUPFAM" id="SSF50494">
    <property type="entry name" value="Trypsin-like serine proteases"/>
    <property type="match status" value="1"/>
</dbReference>
<evidence type="ECO:0000256" key="1">
    <source>
        <dbReference type="ARBA" id="ARBA00023157"/>
    </source>
</evidence>
<keyword evidence="5" id="KW-0732">Signal</keyword>
<dbReference type="PROSITE" id="PS50923">
    <property type="entry name" value="SUSHI"/>
    <property type="match status" value="1"/>
</dbReference>
<protein>
    <submittedName>
        <fullName evidence="8">Uncharacterized protein</fullName>
    </submittedName>
</protein>
<feature type="signal peptide" evidence="5">
    <location>
        <begin position="1"/>
        <end position="25"/>
    </location>
</feature>
<dbReference type="InterPro" id="IPR043504">
    <property type="entry name" value="Peptidase_S1_PA_chymotrypsin"/>
</dbReference>
<keyword evidence="9" id="KW-1185">Reference proteome</keyword>
<feature type="domain" description="Peptidase S1" evidence="6">
    <location>
        <begin position="106"/>
        <end position="325"/>
    </location>
</feature>